<dbReference type="InterPro" id="IPR013424">
    <property type="entry name" value="Ice-binding_C"/>
</dbReference>
<accession>A0A317F6V1</accession>
<feature type="domain" description="Ice-binding protein C-terminal" evidence="1">
    <location>
        <begin position="157"/>
        <end position="179"/>
    </location>
</feature>
<comment type="caution">
    <text evidence="2">The sequence shown here is derived from an EMBL/GenBank/DDBJ whole genome shotgun (WGS) entry which is preliminary data.</text>
</comment>
<keyword evidence="3" id="KW-1185">Reference proteome</keyword>
<dbReference type="Pfam" id="PF07589">
    <property type="entry name" value="PEP-CTERM"/>
    <property type="match status" value="1"/>
</dbReference>
<proteinExistence type="predicted"/>
<protein>
    <recommendedName>
        <fullName evidence="1">Ice-binding protein C-terminal domain-containing protein</fullName>
    </recommendedName>
</protein>
<dbReference type="Proteomes" id="UP000245765">
    <property type="component" value="Unassembled WGS sequence"/>
</dbReference>
<reference evidence="3" key="1">
    <citation type="submission" date="2018-05" db="EMBL/GenBank/DDBJ databases">
        <authorList>
            <person name="Du Z."/>
            <person name="Wang X."/>
        </authorList>
    </citation>
    <scope>NUCLEOTIDE SEQUENCE [LARGE SCALE GENOMIC DNA]</scope>
    <source>
        <strain evidence="3">CQN31</strain>
    </source>
</reference>
<name>A0A317F6V1_9PROT</name>
<dbReference type="EMBL" id="QGNA01000008">
    <property type="protein sequence ID" value="PWS34262.1"/>
    <property type="molecule type" value="Genomic_DNA"/>
</dbReference>
<evidence type="ECO:0000313" key="3">
    <source>
        <dbReference type="Proteomes" id="UP000245765"/>
    </source>
</evidence>
<gene>
    <name evidence="2" type="ORF">DFH01_26705</name>
</gene>
<evidence type="ECO:0000259" key="1">
    <source>
        <dbReference type="Pfam" id="PF07589"/>
    </source>
</evidence>
<sequence>MNPRIEVSSNGQTVVADEVSWIGDHYKTTYLLAAPLIFNTPGLFNVNWKWSGTVFLDYFQEAYIGSDFRRVETEVTELVYYEYTQEECDLYGLCGGFWEEETYTVVEIVEVPIYDIENLWVSNYLLGESRSFTLLVDPITGGGLNLGGTNGEVAVGVPEPASLALFGAGLLGLFGLRRRAPAA</sequence>
<evidence type="ECO:0000313" key="2">
    <source>
        <dbReference type="EMBL" id="PWS34262.1"/>
    </source>
</evidence>
<dbReference type="NCBIfam" id="TIGR02595">
    <property type="entry name" value="PEP_CTERM"/>
    <property type="match status" value="1"/>
</dbReference>
<dbReference type="AlphaFoldDB" id="A0A317F6V1"/>
<organism evidence="2 3">
    <name type="scientific">Falsiroseomonas bella</name>
    <dbReference type="NCBI Taxonomy" id="2184016"/>
    <lineage>
        <taxon>Bacteria</taxon>
        <taxon>Pseudomonadati</taxon>
        <taxon>Pseudomonadota</taxon>
        <taxon>Alphaproteobacteria</taxon>
        <taxon>Acetobacterales</taxon>
        <taxon>Roseomonadaceae</taxon>
        <taxon>Falsiroseomonas</taxon>
    </lineage>
</organism>